<protein>
    <recommendedName>
        <fullName evidence="5">Spindle pole body component</fullName>
    </recommendedName>
</protein>
<dbReference type="AlphaFoldDB" id="A0A9P6H2M1"/>
<comment type="similarity">
    <text evidence="1 5">Belongs to the TUBGCP family.</text>
</comment>
<feature type="domain" description="Gamma tubulin complex component C-terminal" evidence="6">
    <location>
        <begin position="291"/>
        <end position="690"/>
    </location>
</feature>
<evidence type="ECO:0000256" key="2">
    <source>
        <dbReference type="ARBA" id="ARBA00022490"/>
    </source>
</evidence>
<dbReference type="PANTHER" id="PTHR19302:SF68">
    <property type="entry name" value="SPINDLE POLE BODY COMPONENT"/>
    <property type="match status" value="1"/>
</dbReference>
<dbReference type="GO" id="GO:0043015">
    <property type="term" value="F:gamma-tubulin binding"/>
    <property type="evidence" value="ECO:0007669"/>
    <property type="project" value="InterPro"/>
</dbReference>
<dbReference type="GO" id="GO:0051321">
    <property type="term" value="P:meiotic cell cycle"/>
    <property type="evidence" value="ECO:0007669"/>
    <property type="project" value="TreeGrafter"/>
</dbReference>
<keyword evidence="4 5" id="KW-0206">Cytoskeleton</keyword>
<comment type="caution">
    <text evidence="8">The sequence shown here is derived from an EMBL/GenBank/DDBJ whole genome shotgun (WGS) entry which is preliminary data.</text>
</comment>
<dbReference type="GO" id="GO:0005816">
    <property type="term" value="C:spindle pole body"/>
    <property type="evidence" value="ECO:0007669"/>
    <property type="project" value="UniProtKB-ARBA"/>
</dbReference>
<dbReference type="EMBL" id="WIUZ02000024">
    <property type="protein sequence ID" value="KAF9778148.1"/>
    <property type="molecule type" value="Genomic_DNA"/>
</dbReference>
<reference evidence="8" key="2">
    <citation type="submission" date="2020-11" db="EMBL/GenBank/DDBJ databases">
        <authorList>
            <consortium name="DOE Joint Genome Institute"/>
            <person name="Kuo A."/>
            <person name="Miyauchi S."/>
            <person name="Kiss E."/>
            <person name="Drula E."/>
            <person name="Kohler A."/>
            <person name="Sanchez-Garcia M."/>
            <person name="Andreopoulos B."/>
            <person name="Barry K.W."/>
            <person name="Bonito G."/>
            <person name="Buee M."/>
            <person name="Carver A."/>
            <person name="Chen C."/>
            <person name="Cichocki N."/>
            <person name="Clum A."/>
            <person name="Culley D."/>
            <person name="Crous P.W."/>
            <person name="Fauchery L."/>
            <person name="Girlanda M."/>
            <person name="Hayes R."/>
            <person name="Keri Z."/>
            <person name="Labutti K."/>
            <person name="Lipzen A."/>
            <person name="Lombard V."/>
            <person name="Magnuson J."/>
            <person name="Maillard F."/>
            <person name="Morin E."/>
            <person name="Murat C."/>
            <person name="Nolan M."/>
            <person name="Ohm R."/>
            <person name="Pangilinan J."/>
            <person name="Pereira M."/>
            <person name="Perotto S."/>
            <person name="Peter M."/>
            <person name="Riley R."/>
            <person name="Sitrit Y."/>
            <person name="Stielow B."/>
            <person name="Szollosi G."/>
            <person name="Zifcakova L."/>
            <person name="Stursova M."/>
            <person name="Spatafora J.W."/>
            <person name="Tedersoo L."/>
            <person name="Vaario L.-M."/>
            <person name="Yamada A."/>
            <person name="Yan M."/>
            <person name="Wang P."/>
            <person name="Xu J."/>
            <person name="Bruns T."/>
            <person name="Baldrian P."/>
            <person name="Vilgalys R."/>
            <person name="Henrissat B."/>
            <person name="Grigoriev I.V."/>
            <person name="Hibbett D."/>
            <person name="Nagy L.G."/>
            <person name="Martin F.M."/>
        </authorList>
    </citation>
    <scope>NUCLEOTIDE SEQUENCE</scope>
    <source>
        <strain evidence="8">UH-Tt-Lm1</strain>
    </source>
</reference>
<keyword evidence="2 5" id="KW-0963">Cytoplasm</keyword>
<gene>
    <name evidence="8" type="ORF">BJ322DRAFT_499239</name>
</gene>
<dbReference type="Pfam" id="PF04130">
    <property type="entry name" value="GCP_C_terminal"/>
    <property type="match status" value="1"/>
</dbReference>
<dbReference type="GO" id="GO:0000922">
    <property type="term" value="C:spindle pole"/>
    <property type="evidence" value="ECO:0007669"/>
    <property type="project" value="InterPro"/>
</dbReference>
<evidence type="ECO:0000259" key="7">
    <source>
        <dbReference type="Pfam" id="PF17681"/>
    </source>
</evidence>
<dbReference type="GO" id="GO:0000930">
    <property type="term" value="C:gamma-tubulin complex"/>
    <property type="evidence" value="ECO:0007669"/>
    <property type="project" value="TreeGrafter"/>
</dbReference>
<evidence type="ECO:0000313" key="8">
    <source>
        <dbReference type="EMBL" id="KAF9778148.1"/>
    </source>
</evidence>
<evidence type="ECO:0000259" key="6">
    <source>
        <dbReference type="Pfam" id="PF04130"/>
    </source>
</evidence>
<evidence type="ECO:0000256" key="3">
    <source>
        <dbReference type="ARBA" id="ARBA00022701"/>
    </source>
</evidence>
<dbReference type="PANTHER" id="PTHR19302">
    <property type="entry name" value="GAMMA TUBULIN COMPLEX PROTEIN"/>
    <property type="match status" value="1"/>
</dbReference>
<dbReference type="InterPro" id="IPR042241">
    <property type="entry name" value="GCP_C_sf"/>
</dbReference>
<accession>A0A9P6H2M1</accession>
<evidence type="ECO:0000256" key="5">
    <source>
        <dbReference type="RuleBase" id="RU363050"/>
    </source>
</evidence>
<evidence type="ECO:0000313" key="9">
    <source>
        <dbReference type="Proteomes" id="UP000736335"/>
    </source>
</evidence>
<dbReference type="OrthoDB" id="1608002at2759"/>
<dbReference type="GO" id="GO:0051011">
    <property type="term" value="F:microtubule minus-end binding"/>
    <property type="evidence" value="ECO:0007669"/>
    <property type="project" value="TreeGrafter"/>
</dbReference>
<sequence>MIAEILLILAGHSSSLFPSDNSIDPALIPLLHPGERDCLESLCRIAHRYRVIKSITSSLSRESSQYICALCAALNQILKKEYEALVVDTEARILKREAEFVASGSFVPLSAVRATFSEWDAPLVALESLMKELENATEKWKAGPLIDLLISRSRTGVHRIASILQRLSRSVQRVWRSQLATFMIHGTISPSEPIATADYALIETATPSCISEHTRASIAYVGRAIGTIRAAKWHIQLPRELASQHSTILESVFPEDRHRFDRAIFAIRTNISEWMWLNVLTQKDAEDAVDSLANYLLLRNGEFGLSLIQEIERLRSSSKALIREQDLHLVLLRASMGTTAQHDPLLSRLRFSLPSGPVRPLLPPTLSQSTSSAEFTTFDDLLLGTPLALNYTVTWPLDLFLHSQDLQVYGALFSYLSALRKTHTRIHACWTSLSNSQRARRRWTGLGDGGTAEDLGSRRELLRCGWGLVRELNWFLDSLLAYTMVDVIDVEWRRLKMLLAGTNPEVQSSASYRSHIGTAESAPGASSSHHLDFTTLRTIHHDYLERIIVGTLLSNQPLTAVIRTLLQLCDKFVVQVERWGGDVLPELLIEGSINNAENEAVGGMVRERLAVVSEINHTLHDLLQSFYEQLTSSTSQPFVANADASKSVLVNMSTANISGFHSFIKRRRGKGDGEVRRHVERLLLRLDFNGEFSRPRKRGFIYEQLATGNVDD</sequence>
<comment type="subcellular location">
    <subcellularLocation>
        <location evidence="5">Cytoplasm</location>
        <location evidence="5">Cytoskeleton</location>
        <location evidence="5">Microtubule organizing center</location>
    </subcellularLocation>
</comment>
<feature type="domain" description="Gamma tubulin complex component protein N-terminal" evidence="7">
    <location>
        <begin position="2"/>
        <end position="273"/>
    </location>
</feature>
<organism evidence="8 9">
    <name type="scientific">Thelephora terrestris</name>
    <dbReference type="NCBI Taxonomy" id="56493"/>
    <lineage>
        <taxon>Eukaryota</taxon>
        <taxon>Fungi</taxon>
        <taxon>Dikarya</taxon>
        <taxon>Basidiomycota</taxon>
        <taxon>Agaricomycotina</taxon>
        <taxon>Agaricomycetes</taxon>
        <taxon>Thelephorales</taxon>
        <taxon>Thelephoraceae</taxon>
        <taxon>Thelephora</taxon>
    </lineage>
</organism>
<evidence type="ECO:0000256" key="1">
    <source>
        <dbReference type="ARBA" id="ARBA00010337"/>
    </source>
</evidence>
<keyword evidence="3 5" id="KW-0493">Microtubule</keyword>
<dbReference type="Proteomes" id="UP000736335">
    <property type="component" value="Unassembled WGS sequence"/>
</dbReference>
<dbReference type="InterPro" id="IPR041470">
    <property type="entry name" value="GCP_N"/>
</dbReference>
<proteinExistence type="inferred from homology"/>
<name>A0A9P6H2M1_9AGAM</name>
<dbReference type="GO" id="GO:0000278">
    <property type="term" value="P:mitotic cell cycle"/>
    <property type="evidence" value="ECO:0007669"/>
    <property type="project" value="TreeGrafter"/>
</dbReference>
<evidence type="ECO:0000256" key="4">
    <source>
        <dbReference type="ARBA" id="ARBA00023212"/>
    </source>
</evidence>
<dbReference type="GO" id="GO:0031122">
    <property type="term" value="P:cytoplasmic microtubule organization"/>
    <property type="evidence" value="ECO:0007669"/>
    <property type="project" value="TreeGrafter"/>
</dbReference>
<keyword evidence="9" id="KW-1185">Reference proteome</keyword>
<dbReference type="InterPro" id="IPR040457">
    <property type="entry name" value="GCP_C"/>
</dbReference>
<dbReference type="Pfam" id="PF17681">
    <property type="entry name" value="GCP_N_terminal"/>
    <property type="match status" value="1"/>
</dbReference>
<dbReference type="GO" id="GO:0007020">
    <property type="term" value="P:microtubule nucleation"/>
    <property type="evidence" value="ECO:0007669"/>
    <property type="project" value="InterPro"/>
</dbReference>
<dbReference type="Gene3D" id="1.20.120.1900">
    <property type="entry name" value="Gamma-tubulin complex, C-terminal domain"/>
    <property type="match status" value="1"/>
</dbReference>
<dbReference type="GO" id="GO:0051225">
    <property type="term" value="P:spindle assembly"/>
    <property type="evidence" value="ECO:0007669"/>
    <property type="project" value="TreeGrafter"/>
</dbReference>
<reference evidence="8" key="1">
    <citation type="journal article" date="2020" name="Nat. Commun.">
        <title>Large-scale genome sequencing of mycorrhizal fungi provides insights into the early evolution of symbiotic traits.</title>
        <authorList>
            <person name="Miyauchi S."/>
            <person name="Kiss E."/>
            <person name="Kuo A."/>
            <person name="Drula E."/>
            <person name="Kohler A."/>
            <person name="Sanchez-Garcia M."/>
            <person name="Morin E."/>
            <person name="Andreopoulos B."/>
            <person name="Barry K.W."/>
            <person name="Bonito G."/>
            <person name="Buee M."/>
            <person name="Carver A."/>
            <person name="Chen C."/>
            <person name="Cichocki N."/>
            <person name="Clum A."/>
            <person name="Culley D."/>
            <person name="Crous P.W."/>
            <person name="Fauchery L."/>
            <person name="Girlanda M."/>
            <person name="Hayes R.D."/>
            <person name="Keri Z."/>
            <person name="LaButti K."/>
            <person name="Lipzen A."/>
            <person name="Lombard V."/>
            <person name="Magnuson J."/>
            <person name="Maillard F."/>
            <person name="Murat C."/>
            <person name="Nolan M."/>
            <person name="Ohm R.A."/>
            <person name="Pangilinan J."/>
            <person name="Pereira M.F."/>
            <person name="Perotto S."/>
            <person name="Peter M."/>
            <person name="Pfister S."/>
            <person name="Riley R."/>
            <person name="Sitrit Y."/>
            <person name="Stielow J.B."/>
            <person name="Szollosi G."/>
            <person name="Zifcakova L."/>
            <person name="Stursova M."/>
            <person name="Spatafora J.W."/>
            <person name="Tedersoo L."/>
            <person name="Vaario L.M."/>
            <person name="Yamada A."/>
            <person name="Yan M."/>
            <person name="Wang P."/>
            <person name="Xu J."/>
            <person name="Bruns T."/>
            <person name="Baldrian P."/>
            <person name="Vilgalys R."/>
            <person name="Dunand C."/>
            <person name="Henrissat B."/>
            <person name="Grigoriev I.V."/>
            <person name="Hibbett D."/>
            <person name="Nagy L.G."/>
            <person name="Martin F.M."/>
        </authorList>
    </citation>
    <scope>NUCLEOTIDE SEQUENCE</scope>
    <source>
        <strain evidence="8">UH-Tt-Lm1</strain>
    </source>
</reference>
<dbReference type="GO" id="GO:0005874">
    <property type="term" value="C:microtubule"/>
    <property type="evidence" value="ECO:0007669"/>
    <property type="project" value="UniProtKB-KW"/>
</dbReference>
<dbReference type="InterPro" id="IPR007259">
    <property type="entry name" value="GCP"/>
</dbReference>